<evidence type="ECO:0000259" key="1">
    <source>
        <dbReference type="Pfam" id="PF00149"/>
    </source>
</evidence>
<dbReference type="Pfam" id="PF00149">
    <property type="entry name" value="Metallophos"/>
    <property type="match status" value="1"/>
</dbReference>
<reference evidence="2 3" key="2">
    <citation type="journal article" date="2011" name="J. Bacteriol.">
        <title>Complete genome sequence of the anaerobic, halophilic alkalithermophile Natranaerobius thermophilus JW/NM-WN-LF.</title>
        <authorList>
            <person name="Zhao B."/>
            <person name="Mesbah N.M."/>
            <person name="Dalin E."/>
            <person name="Goodwin L."/>
            <person name="Nolan M."/>
            <person name="Pitluck S."/>
            <person name="Chertkov O."/>
            <person name="Brettin T.S."/>
            <person name="Han J."/>
            <person name="Larimer F.W."/>
            <person name="Land M.L."/>
            <person name="Hauser L."/>
            <person name="Kyrpides N."/>
            <person name="Wiegel J."/>
        </authorList>
    </citation>
    <scope>NUCLEOTIDE SEQUENCE [LARGE SCALE GENOMIC DNA]</scope>
    <source>
        <strain evidence="3">ATCC BAA-1301 / DSM 18059 / JW/NM-WN-LF</strain>
    </source>
</reference>
<organism evidence="2 3">
    <name type="scientific">Natranaerobius thermophilus (strain ATCC BAA-1301 / DSM 18059 / JW/NM-WN-LF)</name>
    <dbReference type="NCBI Taxonomy" id="457570"/>
    <lineage>
        <taxon>Bacteria</taxon>
        <taxon>Bacillati</taxon>
        <taxon>Bacillota</taxon>
        <taxon>Clostridia</taxon>
        <taxon>Natranaerobiales</taxon>
        <taxon>Natranaerobiaceae</taxon>
        <taxon>Natranaerobius</taxon>
    </lineage>
</organism>
<dbReference type="InterPro" id="IPR004843">
    <property type="entry name" value="Calcineurin-like_PHP"/>
</dbReference>
<dbReference type="eggNOG" id="COG0420">
    <property type="taxonomic scope" value="Bacteria"/>
</dbReference>
<dbReference type="OrthoDB" id="2111073at2"/>
<dbReference type="Proteomes" id="UP000001683">
    <property type="component" value="Chromosome"/>
</dbReference>
<protein>
    <submittedName>
        <fullName evidence="2">Metallophosphoesterase</fullName>
    </submittedName>
</protein>
<dbReference type="RefSeq" id="WP_012447095.1">
    <property type="nucleotide sequence ID" value="NC_010718.1"/>
</dbReference>
<accession>B2A6S9</accession>
<feature type="domain" description="Calcineurin-like phosphoesterase" evidence="1">
    <location>
        <begin position="29"/>
        <end position="149"/>
    </location>
</feature>
<dbReference type="InParanoid" id="B2A6S9"/>
<dbReference type="STRING" id="457570.Nther_0615"/>
<sequence length="217" mass="25233">MKKLFDKVKQLFKFEQVVQEELIDTSKIQILHISDTPSEIHGDIIRLAERIKPDHIIHTGDLVDELKIGEQEQQTYRYLRLLTDFVGKLKELDTELWVVPGNHDCINTITNLSYYQNGEIKIISPGNSLTIAGSEFICAHYLEDLFLNDRQGDYYLYGHNYDLPQTGCFTSDTKKPVILNGVEAINLMQFPDETVNRFSYPRGTDHYRKYNKSMRLL</sequence>
<dbReference type="AlphaFoldDB" id="B2A6S9"/>
<name>B2A6S9_NATTJ</name>
<gene>
    <name evidence="2" type="ordered locus">Nther_0615</name>
</gene>
<dbReference type="HOGENOM" id="CLU_1387638_0_0_9"/>
<dbReference type="SUPFAM" id="SSF56300">
    <property type="entry name" value="Metallo-dependent phosphatases"/>
    <property type="match status" value="1"/>
</dbReference>
<dbReference type="GO" id="GO:0016787">
    <property type="term" value="F:hydrolase activity"/>
    <property type="evidence" value="ECO:0007669"/>
    <property type="project" value="InterPro"/>
</dbReference>
<reference evidence="2 3" key="1">
    <citation type="submission" date="2008-04" db="EMBL/GenBank/DDBJ databases">
        <title>Complete sequence of chromosome of Natranaerobius thermophilus JW/NM-WN-LF.</title>
        <authorList>
            <consortium name="US DOE Joint Genome Institute"/>
            <person name="Copeland A."/>
            <person name="Lucas S."/>
            <person name="Lapidus A."/>
            <person name="Glavina del Rio T."/>
            <person name="Dalin E."/>
            <person name="Tice H."/>
            <person name="Bruce D."/>
            <person name="Goodwin L."/>
            <person name="Pitluck S."/>
            <person name="Chertkov O."/>
            <person name="Brettin T."/>
            <person name="Detter J.C."/>
            <person name="Han C."/>
            <person name="Kuske C.R."/>
            <person name="Schmutz J."/>
            <person name="Larimer F."/>
            <person name="Land M."/>
            <person name="Hauser L."/>
            <person name="Kyrpides N."/>
            <person name="Lykidis A."/>
            <person name="Mesbah N.M."/>
            <person name="Wiegel J."/>
        </authorList>
    </citation>
    <scope>NUCLEOTIDE SEQUENCE [LARGE SCALE GENOMIC DNA]</scope>
    <source>
        <strain evidence="3">ATCC BAA-1301 / DSM 18059 / JW/NM-WN-LF</strain>
    </source>
</reference>
<dbReference type="EMBL" id="CP001034">
    <property type="protein sequence ID" value="ACB84210.1"/>
    <property type="molecule type" value="Genomic_DNA"/>
</dbReference>
<proteinExistence type="predicted"/>
<evidence type="ECO:0000313" key="2">
    <source>
        <dbReference type="EMBL" id="ACB84210.1"/>
    </source>
</evidence>
<evidence type="ECO:0000313" key="3">
    <source>
        <dbReference type="Proteomes" id="UP000001683"/>
    </source>
</evidence>
<dbReference type="KEGG" id="nth:Nther_0615"/>
<keyword evidence="3" id="KW-1185">Reference proteome</keyword>
<dbReference type="Gene3D" id="3.60.21.10">
    <property type="match status" value="1"/>
</dbReference>
<dbReference type="InterPro" id="IPR029052">
    <property type="entry name" value="Metallo-depent_PP-like"/>
</dbReference>